<accession>A0ABN8VBL7</accession>
<proteinExistence type="predicted"/>
<dbReference type="EMBL" id="CAKXYP010000036">
    <property type="protein sequence ID" value="CAH9420232.1"/>
    <property type="molecule type" value="Genomic_DNA"/>
</dbReference>
<reference evidence="1" key="1">
    <citation type="submission" date="2022-03" db="EMBL/GenBank/DDBJ databases">
        <authorList>
            <person name="Leyn A S."/>
        </authorList>
    </citation>
    <scope>NUCLEOTIDE SEQUENCE</scope>
    <source>
        <strain evidence="1">Streptomyces globisporus 4-3</strain>
    </source>
</reference>
<organism evidence="1 2">
    <name type="scientific">Streptomyces globisporus</name>
    <dbReference type="NCBI Taxonomy" id="1908"/>
    <lineage>
        <taxon>Bacteria</taxon>
        <taxon>Bacillati</taxon>
        <taxon>Actinomycetota</taxon>
        <taxon>Actinomycetes</taxon>
        <taxon>Kitasatosporales</taxon>
        <taxon>Streptomycetaceae</taxon>
        <taxon>Streptomyces</taxon>
    </lineage>
</organism>
<evidence type="ECO:0000313" key="2">
    <source>
        <dbReference type="Proteomes" id="UP001154015"/>
    </source>
</evidence>
<comment type="caution">
    <text evidence="1">The sequence shown here is derived from an EMBL/GenBank/DDBJ whole genome shotgun (WGS) entry which is preliminary data.</text>
</comment>
<gene>
    <name evidence="1" type="ORF">SGL43_07290</name>
</gene>
<evidence type="ECO:0000313" key="1">
    <source>
        <dbReference type="EMBL" id="CAH9420232.1"/>
    </source>
</evidence>
<protein>
    <submittedName>
        <fullName evidence="1">Uncharacterized protein</fullName>
    </submittedName>
</protein>
<sequence>MWVGAADLFHVLLDQVAGGEDAVDAVAEFGRALRVLTIESLDGRLTSLTGGGTGLQARVTAQSRLRRLLDHTTAPTQLKELPA</sequence>
<keyword evidence="2" id="KW-1185">Reference proteome</keyword>
<name>A0ABN8VBL7_STRGL</name>
<dbReference type="Proteomes" id="UP001154015">
    <property type="component" value="Unassembled WGS sequence"/>
</dbReference>